<accession>A0A8J6DA70</accession>
<name>A0A8J6DA70_9ROSI</name>
<comment type="caution">
    <text evidence="1">The sequence shown here is derived from an EMBL/GenBank/DDBJ whole genome shotgun (WGS) entry which is preliminary data.</text>
</comment>
<sequence>MLNKAAIWLSRSRLIIVLKFLSKGPVGGYFSWVWLVQCINGDTVSKVIKIDYKTGRGTRGCFARMAVCRGLNRPLISKIFIKDNIQLIEC</sequence>
<organism evidence="1 2">
    <name type="scientific">Gossypium anomalum</name>
    <dbReference type="NCBI Taxonomy" id="47600"/>
    <lineage>
        <taxon>Eukaryota</taxon>
        <taxon>Viridiplantae</taxon>
        <taxon>Streptophyta</taxon>
        <taxon>Embryophyta</taxon>
        <taxon>Tracheophyta</taxon>
        <taxon>Spermatophyta</taxon>
        <taxon>Magnoliopsida</taxon>
        <taxon>eudicotyledons</taxon>
        <taxon>Gunneridae</taxon>
        <taxon>Pentapetalae</taxon>
        <taxon>rosids</taxon>
        <taxon>malvids</taxon>
        <taxon>Malvales</taxon>
        <taxon>Malvaceae</taxon>
        <taxon>Malvoideae</taxon>
        <taxon>Gossypium</taxon>
    </lineage>
</organism>
<keyword evidence="2" id="KW-1185">Reference proteome</keyword>
<dbReference type="EMBL" id="JAHUZN010000003">
    <property type="protein sequence ID" value="KAG8499490.1"/>
    <property type="molecule type" value="Genomic_DNA"/>
</dbReference>
<dbReference type="Proteomes" id="UP000701853">
    <property type="component" value="Chromosome 3"/>
</dbReference>
<evidence type="ECO:0000313" key="1">
    <source>
        <dbReference type="EMBL" id="KAG8499490.1"/>
    </source>
</evidence>
<evidence type="ECO:0000313" key="2">
    <source>
        <dbReference type="Proteomes" id="UP000701853"/>
    </source>
</evidence>
<dbReference type="OrthoDB" id="10585721at2759"/>
<proteinExistence type="predicted"/>
<gene>
    <name evidence="1" type="ORF">CXB51_005969</name>
</gene>
<dbReference type="AlphaFoldDB" id="A0A8J6DA70"/>
<reference evidence="1 2" key="1">
    <citation type="journal article" date="2021" name="bioRxiv">
        <title>The Gossypium anomalum genome as a resource for cotton improvement and evolutionary analysis of hybrid incompatibility.</title>
        <authorList>
            <person name="Grover C.E."/>
            <person name="Yuan D."/>
            <person name="Arick M.A."/>
            <person name="Miller E.R."/>
            <person name="Hu G."/>
            <person name="Peterson D.G."/>
            <person name="Wendel J.F."/>
            <person name="Udall J.A."/>
        </authorList>
    </citation>
    <scope>NUCLEOTIDE SEQUENCE [LARGE SCALE GENOMIC DNA]</scope>
    <source>
        <strain evidence="1">JFW-Udall</strain>
        <tissue evidence="1">Leaf</tissue>
    </source>
</reference>
<protein>
    <submittedName>
        <fullName evidence="1">Uncharacterized protein</fullName>
    </submittedName>
</protein>